<feature type="transmembrane region" description="Helical" evidence="1">
    <location>
        <begin position="68"/>
        <end position="89"/>
    </location>
</feature>
<sequence>MRSWTTSCCFSHALWLSSSRSSSMSVSAAGTLDKGVALGSLKRLYTRSRSWRKFTTSFSSRSLSWRSWSFSALMAAFSLSSVLACFFSCTSSFDGAAFTFGGTCSLFCASCTSFCSSWLWSLRSFDFLSRSSCFFNMASFCTTISSIFFSSAALSSRRISMLIAARSIVCSIVDGGAGGLPIWCFF</sequence>
<keyword evidence="1" id="KW-0472">Membrane</keyword>
<feature type="transmembrane region" description="Helical" evidence="1">
    <location>
        <begin position="96"/>
        <end position="122"/>
    </location>
</feature>
<organism evidence="3">
    <name type="scientific">Aphanomyces astaci</name>
    <name type="common">Crayfish plague agent</name>
    <dbReference type="NCBI Taxonomy" id="112090"/>
    <lineage>
        <taxon>Eukaryota</taxon>
        <taxon>Sar</taxon>
        <taxon>Stramenopiles</taxon>
        <taxon>Oomycota</taxon>
        <taxon>Saprolegniomycetes</taxon>
        <taxon>Saprolegniales</taxon>
        <taxon>Verrucalvaceae</taxon>
        <taxon>Aphanomyces</taxon>
    </lineage>
</organism>
<keyword evidence="2" id="KW-0732">Signal</keyword>
<feature type="signal peptide" evidence="2">
    <location>
        <begin position="1"/>
        <end position="19"/>
    </location>
</feature>
<name>W4H8U7_APHAT</name>
<evidence type="ECO:0000256" key="2">
    <source>
        <dbReference type="SAM" id="SignalP"/>
    </source>
</evidence>
<protein>
    <recommendedName>
        <fullName evidence="4">REJ domain-containing protein</fullName>
    </recommendedName>
</protein>
<dbReference type="EMBL" id="KI913114">
    <property type="protein sequence ID" value="ETV88470.1"/>
    <property type="molecule type" value="Genomic_DNA"/>
</dbReference>
<dbReference type="RefSeq" id="XP_009820870.1">
    <property type="nucleotide sequence ID" value="XM_009822568.1"/>
</dbReference>
<dbReference type="AlphaFoldDB" id="W4H8U7"/>
<dbReference type="VEuPathDB" id="FungiDB:H257_00061"/>
<evidence type="ECO:0000313" key="3">
    <source>
        <dbReference type="EMBL" id="ETV88470.1"/>
    </source>
</evidence>
<accession>W4H8U7</accession>
<dbReference type="GeneID" id="20802057"/>
<evidence type="ECO:0000256" key="1">
    <source>
        <dbReference type="SAM" id="Phobius"/>
    </source>
</evidence>
<proteinExistence type="predicted"/>
<reference evidence="3" key="1">
    <citation type="submission" date="2013-12" db="EMBL/GenBank/DDBJ databases">
        <title>The Genome Sequence of Aphanomyces astaci APO3.</title>
        <authorList>
            <consortium name="The Broad Institute Genomics Platform"/>
            <person name="Russ C."/>
            <person name="Tyler B."/>
            <person name="van West P."/>
            <person name="Dieguez-Uribeondo J."/>
            <person name="Young S.K."/>
            <person name="Zeng Q."/>
            <person name="Gargeya S."/>
            <person name="Fitzgerald M."/>
            <person name="Abouelleil A."/>
            <person name="Alvarado L."/>
            <person name="Chapman S.B."/>
            <person name="Gainer-Dewar J."/>
            <person name="Goldberg J."/>
            <person name="Griggs A."/>
            <person name="Gujja S."/>
            <person name="Hansen M."/>
            <person name="Howarth C."/>
            <person name="Imamovic A."/>
            <person name="Ireland A."/>
            <person name="Larimer J."/>
            <person name="McCowan C."/>
            <person name="Murphy C."/>
            <person name="Pearson M."/>
            <person name="Poon T.W."/>
            <person name="Priest M."/>
            <person name="Roberts A."/>
            <person name="Saif S."/>
            <person name="Shea T."/>
            <person name="Sykes S."/>
            <person name="Wortman J."/>
            <person name="Nusbaum C."/>
            <person name="Birren B."/>
        </authorList>
    </citation>
    <scope>NUCLEOTIDE SEQUENCE [LARGE SCALE GENOMIC DNA]</scope>
    <source>
        <strain evidence="3">APO3</strain>
    </source>
</reference>
<keyword evidence="1" id="KW-0812">Transmembrane</keyword>
<evidence type="ECO:0008006" key="4">
    <source>
        <dbReference type="Google" id="ProtNLM"/>
    </source>
</evidence>
<feature type="chain" id="PRO_5004842908" description="REJ domain-containing protein" evidence="2">
    <location>
        <begin position="20"/>
        <end position="186"/>
    </location>
</feature>
<feature type="transmembrane region" description="Helical" evidence="1">
    <location>
        <begin position="134"/>
        <end position="154"/>
    </location>
</feature>
<keyword evidence="1" id="KW-1133">Transmembrane helix</keyword>
<gene>
    <name evidence="3" type="ORF">H257_00061</name>
</gene>